<dbReference type="GO" id="GO:0006260">
    <property type="term" value="P:DNA replication"/>
    <property type="evidence" value="ECO:0007669"/>
    <property type="project" value="UniProtKB-KW"/>
</dbReference>
<dbReference type="CDD" id="cd00840">
    <property type="entry name" value="MPP_Mre11_N"/>
    <property type="match status" value="1"/>
</dbReference>
<feature type="domain" description="Calcineurin-like phosphoesterase" evidence="8">
    <location>
        <begin position="3"/>
        <end position="236"/>
    </location>
</feature>
<dbReference type="PANTHER" id="PTHR30337">
    <property type="entry name" value="COMPONENT OF ATP-DEPENDENT DSDNA EXONUCLEASE"/>
    <property type="match status" value="1"/>
</dbReference>
<dbReference type="InterPro" id="IPR004843">
    <property type="entry name" value="Calcineurin-like_PHP"/>
</dbReference>
<dbReference type="PANTHER" id="PTHR30337:SF0">
    <property type="entry name" value="NUCLEASE SBCCD SUBUNIT D"/>
    <property type="match status" value="1"/>
</dbReference>
<protein>
    <recommendedName>
        <fullName evidence="3 7">Nuclease SbcCD subunit D</fullName>
    </recommendedName>
</protein>
<evidence type="ECO:0000256" key="4">
    <source>
        <dbReference type="ARBA" id="ARBA00022722"/>
    </source>
</evidence>
<dbReference type="GO" id="GO:0008408">
    <property type="term" value="F:3'-5' exonuclease activity"/>
    <property type="evidence" value="ECO:0007669"/>
    <property type="project" value="InterPro"/>
</dbReference>
<dbReference type="EMBL" id="AP018786">
    <property type="protein sequence ID" value="BBF22786.1"/>
    <property type="molecule type" value="Genomic_DNA"/>
</dbReference>
<comment type="similarity">
    <text evidence="1 7">Belongs to the SbcD family.</text>
</comment>
<dbReference type="Pfam" id="PF00149">
    <property type="entry name" value="Metallophos"/>
    <property type="match status" value="1"/>
</dbReference>
<sequence>MPIRILHTSDWHLGRTLADVDRTADFASFLDWLVGILVERKPDVLLVAGDVFDTTMPSTAAQRLYYDFLRKASETSVKAVVITAGNHDSARFLGAARPLLEGCRVFVAGDDPEEQAFVVEDESGMPILGVAAVPYLREGDVRTSALDLSNLERAELWERGVFEHYQAVRHLLLDETGGRVPLVAMGHLFVTGSSLSPGVTTPADYDPSVYVGSLKNVPSAAFGTGWHYVALGHIHHAQSVKADIPVRYCGAPLALHFGHAAYDHQVVLVTIDDDGRVLEPEILPVPQPREIVSIRGTLDELKLAIADRANPGGLAAIVEAEYEGDAADASIVVDELQRAAEKAGVVLGAVRRHSPRRAASETSLPTMSLDDITPEDVFRSVAEREIEDAAEREKLTHLFNDVLHEVRVKALPDEETVKIAAAEKSAEENTEKTGNSEN</sequence>
<dbReference type="InterPro" id="IPR029052">
    <property type="entry name" value="Metallo-depent_PP-like"/>
</dbReference>
<dbReference type="AlphaFoldDB" id="A0A2Z6IDQ8"/>
<evidence type="ECO:0000313" key="10">
    <source>
        <dbReference type="EMBL" id="BBF22786.1"/>
    </source>
</evidence>
<keyword evidence="7" id="KW-0233">DNA recombination</keyword>
<keyword evidence="7" id="KW-0255">Endonuclease</keyword>
<comment type="subunit">
    <text evidence="2 7">Heterodimer of SbcC and SbcD.</text>
</comment>
<dbReference type="InterPro" id="IPR026843">
    <property type="entry name" value="SbcD_C"/>
</dbReference>
<dbReference type="GO" id="GO:0006310">
    <property type="term" value="P:DNA recombination"/>
    <property type="evidence" value="ECO:0007669"/>
    <property type="project" value="UniProtKB-KW"/>
</dbReference>
<dbReference type="Proteomes" id="UP000271003">
    <property type="component" value="Chromosome"/>
</dbReference>
<evidence type="ECO:0000256" key="1">
    <source>
        <dbReference type="ARBA" id="ARBA00010555"/>
    </source>
</evidence>
<evidence type="ECO:0000259" key="9">
    <source>
        <dbReference type="Pfam" id="PF12320"/>
    </source>
</evidence>
<keyword evidence="5 7" id="KW-0378">Hydrolase</keyword>
<keyword evidence="7" id="KW-0235">DNA replication</keyword>
<dbReference type="KEGG" id="sutt:SUTMEG_06770"/>
<dbReference type="OrthoDB" id="9773856at2"/>
<evidence type="ECO:0000256" key="2">
    <source>
        <dbReference type="ARBA" id="ARBA00011322"/>
    </source>
</evidence>
<keyword evidence="4 7" id="KW-0540">Nuclease</keyword>
<feature type="domain" description="Nuclease SbcCD subunit D C-terminal" evidence="9">
    <location>
        <begin position="288"/>
        <end position="384"/>
    </location>
</feature>
<dbReference type="NCBIfam" id="TIGR00619">
    <property type="entry name" value="sbcd"/>
    <property type="match status" value="1"/>
</dbReference>
<dbReference type="SUPFAM" id="SSF56300">
    <property type="entry name" value="Metallo-dependent phosphatases"/>
    <property type="match status" value="1"/>
</dbReference>
<dbReference type="InterPro" id="IPR041796">
    <property type="entry name" value="Mre11_N"/>
</dbReference>
<dbReference type="InterPro" id="IPR050535">
    <property type="entry name" value="DNA_Repair-Maintenance_Comp"/>
</dbReference>
<dbReference type="InterPro" id="IPR004593">
    <property type="entry name" value="SbcD"/>
</dbReference>
<dbReference type="Gene3D" id="3.60.21.10">
    <property type="match status" value="1"/>
</dbReference>
<dbReference type="GO" id="GO:0004519">
    <property type="term" value="F:endonuclease activity"/>
    <property type="evidence" value="ECO:0007669"/>
    <property type="project" value="UniProtKB-KW"/>
</dbReference>
<dbReference type="RefSeq" id="WP_120176463.1">
    <property type="nucleotide sequence ID" value="NZ_AP018786.1"/>
</dbReference>
<evidence type="ECO:0000256" key="5">
    <source>
        <dbReference type="ARBA" id="ARBA00022801"/>
    </source>
</evidence>
<comment type="function">
    <text evidence="7">SbcCD cleaves DNA hairpin structures. These structures can inhibit DNA replication and are intermediates in certain DNA recombination reactions. The complex acts as a 3'-&gt;5' double strand exonuclease that can open hairpins. It also has a 5' single-strand endonuclease activity.</text>
</comment>
<evidence type="ECO:0000256" key="3">
    <source>
        <dbReference type="ARBA" id="ARBA00013365"/>
    </source>
</evidence>
<evidence type="ECO:0000256" key="7">
    <source>
        <dbReference type="RuleBase" id="RU363069"/>
    </source>
</evidence>
<name>A0A2Z6IDQ8_9BURK</name>
<gene>
    <name evidence="7 10" type="primary">sbcD</name>
    <name evidence="10" type="ORF">SUTMEG_06770</name>
</gene>
<keyword evidence="11" id="KW-1185">Reference proteome</keyword>
<dbReference type="Pfam" id="PF12320">
    <property type="entry name" value="SbcD_C"/>
    <property type="match status" value="1"/>
</dbReference>
<accession>A0A2Z6IDQ8</accession>
<evidence type="ECO:0000259" key="8">
    <source>
        <dbReference type="Pfam" id="PF00149"/>
    </source>
</evidence>
<evidence type="ECO:0000313" key="11">
    <source>
        <dbReference type="Proteomes" id="UP000271003"/>
    </source>
</evidence>
<organism evidence="10 11">
    <name type="scientific">Sutterella megalosphaeroides</name>
    <dbReference type="NCBI Taxonomy" id="2494234"/>
    <lineage>
        <taxon>Bacteria</taxon>
        <taxon>Pseudomonadati</taxon>
        <taxon>Pseudomonadota</taxon>
        <taxon>Betaproteobacteria</taxon>
        <taxon>Burkholderiales</taxon>
        <taxon>Sutterellaceae</taxon>
        <taxon>Sutterella</taxon>
    </lineage>
</organism>
<evidence type="ECO:0000256" key="6">
    <source>
        <dbReference type="ARBA" id="ARBA00022839"/>
    </source>
</evidence>
<keyword evidence="6 7" id="KW-0269">Exonuclease</keyword>
<proteinExistence type="inferred from homology"/>
<reference evidence="10 11" key="1">
    <citation type="journal article" date="2018" name="Int. J. Syst. Evol. Microbiol.">
        <title>Mesosutterella multiformis gen. nov., sp. nov., a member of the family Sutterellaceae and Sutterella megalosphaeroides sp. nov., isolated from human faeces.</title>
        <authorList>
            <person name="Sakamoto M."/>
            <person name="Ikeyama N."/>
            <person name="Kunihiro T."/>
            <person name="Iino T."/>
            <person name="Yuki M."/>
            <person name="Ohkuma M."/>
        </authorList>
    </citation>
    <scope>NUCLEOTIDE SEQUENCE [LARGE SCALE GENOMIC DNA]</scope>
    <source>
        <strain evidence="10 11">6FBBBH3</strain>
    </source>
</reference>